<gene>
    <name evidence="2" type="ORF">BJ979_002723</name>
</gene>
<dbReference type="AlphaFoldDB" id="A0A852YJG2"/>
<sequence>MATDSSRAPDRPTPASPAAAGLSSVPSVAVSAAPADGLVASASPHAEAPAVWHLLRTAIWTVTQDGEVLGRVEHLANGWFAIAEPNLALGLFDCEAAAREAVIRAPRLAPPPETETRSAESYEQLASRLAGEHPTVTLGHIETILTEEHELLTGIDPADIVPPIVVEATLERVESLEARQRSDVG</sequence>
<reference evidence="2 3" key="1">
    <citation type="submission" date="2020-07" db="EMBL/GenBank/DDBJ databases">
        <title>Sequencing the genomes of 1000 actinobacteria strains.</title>
        <authorList>
            <person name="Klenk H.-P."/>
        </authorList>
    </citation>
    <scope>NUCLEOTIDE SEQUENCE [LARGE SCALE GENOMIC DNA]</scope>
    <source>
        <strain evidence="2 3">DSM 23141</strain>
    </source>
</reference>
<dbReference type="RefSeq" id="WP_179568692.1">
    <property type="nucleotide sequence ID" value="NZ_JACBZY010000001.1"/>
</dbReference>
<feature type="region of interest" description="Disordered" evidence="1">
    <location>
        <begin position="1"/>
        <end position="23"/>
    </location>
</feature>
<keyword evidence="3" id="KW-1185">Reference proteome</keyword>
<proteinExistence type="predicted"/>
<comment type="caution">
    <text evidence="2">The sequence shown here is derived from an EMBL/GenBank/DDBJ whole genome shotgun (WGS) entry which is preliminary data.</text>
</comment>
<evidence type="ECO:0000313" key="2">
    <source>
        <dbReference type="EMBL" id="NYH00098.1"/>
    </source>
</evidence>
<evidence type="ECO:0000313" key="3">
    <source>
        <dbReference type="Proteomes" id="UP000553888"/>
    </source>
</evidence>
<protein>
    <submittedName>
        <fullName evidence="2">Uncharacterized protein</fullName>
    </submittedName>
</protein>
<accession>A0A852YJG2</accession>
<dbReference type="Proteomes" id="UP000553888">
    <property type="component" value="Unassembled WGS sequence"/>
</dbReference>
<dbReference type="EMBL" id="JACBZY010000001">
    <property type="protein sequence ID" value="NYH00098.1"/>
    <property type="molecule type" value="Genomic_DNA"/>
</dbReference>
<evidence type="ECO:0000256" key="1">
    <source>
        <dbReference type="SAM" id="MobiDB-lite"/>
    </source>
</evidence>
<name>A0A852YJG2_9MICO</name>
<organism evidence="2 3">
    <name type="scientific">Schumannella luteola</name>
    <dbReference type="NCBI Taxonomy" id="472059"/>
    <lineage>
        <taxon>Bacteria</taxon>
        <taxon>Bacillati</taxon>
        <taxon>Actinomycetota</taxon>
        <taxon>Actinomycetes</taxon>
        <taxon>Micrococcales</taxon>
        <taxon>Microbacteriaceae</taxon>
        <taxon>Schumannella</taxon>
    </lineage>
</organism>